<dbReference type="PANTHER" id="PTHR34599:SF2">
    <property type="entry name" value="TRAF-TYPE DOMAIN-CONTAINING PROTEIN"/>
    <property type="match status" value="1"/>
</dbReference>
<organism evidence="2 3">
    <name type="scientific">Chitinophaga defluvii</name>
    <dbReference type="NCBI Taxonomy" id="3163343"/>
    <lineage>
        <taxon>Bacteria</taxon>
        <taxon>Pseudomonadati</taxon>
        <taxon>Bacteroidota</taxon>
        <taxon>Chitinophagia</taxon>
        <taxon>Chitinophagales</taxon>
        <taxon>Chitinophagaceae</taxon>
        <taxon>Chitinophaga</taxon>
    </lineage>
</organism>
<protein>
    <submittedName>
        <fullName evidence="2">Vanadium-dependent haloperoxidase</fullName>
        <ecNumber evidence="2">1.11.1.-</ecNumber>
    </submittedName>
</protein>
<dbReference type="PANTHER" id="PTHR34599">
    <property type="entry name" value="PEROXIDASE-RELATED"/>
    <property type="match status" value="1"/>
</dbReference>
<evidence type="ECO:0000259" key="1">
    <source>
        <dbReference type="Pfam" id="PF01569"/>
    </source>
</evidence>
<dbReference type="InterPro" id="IPR052559">
    <property type="entry name" value="V-haloperoxidase"/>
</dbReference>
<reference evidence="2 3" key="1">
    <citation type="submission" date="2024-06" db="EMBL/GenBank/DDBJ databases">
        <title>Chitinophaga defluvii sp. nov., isolated from municipal sewage.</title>
        <authorList>
            <person name="Zhang L."/>
        </authorList>
    </citation>
    <scope>NUCLEOTIDE SEQUENCE [LARGE SCALE GENOMIC DNA]</scope>
    <source>
        <strain evidence="2 3">H8</strain>
    </source>
</reference>
<name>A0ABV2T6X6_9BACT</name>
<dbReference type="InterPro" id="IPR000326">
    <property type="entry name" value="PAP2/HPO"/>
</dbReference>
<keyword evidence="3" id="KW-1185">Reference proteome</keyword>
<proteinExistence type="predicted"/>
<keyword evidence="2" id="KW-0560">Oxidoreductase</keyword>
<dbReference type="Pfam" id="PF01569">
    <property type="entry name" value="PAP2"/>
    <property type="match status" value="1"/>
</dbReference>
<dbReference type="PROSITE" id="PS51257">
    <property type="entry name" value="PROKAR_LIPOPROTEIN"/>
    <property type="match status" value="1"/>
</dbReference>
<dbReference type="EMBL" id="JBEXAC010000002">
    <property type="protein sequence ID" value="MET6998773.1"/>
    <property type="molecule type" value="Genomic_DNA"/>
</dbReference>
<dbReference type="RefSeq" id="WP_354661413.1">
    <property type="nucleotide sequence ID" value="NZ_JBEXAC010000002.1"/>
</dbReference>
<gene>
    <name evidence="2" type="ORF">ABR189_15425</name>
</gene>
<accession>A0ABV2T6X6</accession>
<sequence length="444" mass="48714">MRYIKCLVTTGAITILLFACKSSPPYDNKSLHHPLLYSQTVKQLTDVIVHDIFSPPVACRIYAYATIAGYEVMAHSGQQYQSLAGQLHGLPPTPAPSEPAMIDFPLAAMIAMATTGKAMIFSENRLQAAIDSLKAKAVAAGMPGDMLKSTVAYGQQVSAAILGWSKGDQYAQTRAGGKYTVTEEEGRWTPTPPAYMAAIEPHWNELRPFVLDTASEFIAARPPVFNMKDTSSGFYRMVNEIYTIGNTLTEEQINSADFWDCNPYKVNLSGHVSFATKKITPGGHWINICGIAAQNAKADFAKTVCTYAKVAIALSDAFIVCWDEKFRSNLIRPETVINKYMDENWKPHLQTPPFPEYTSGHSVASAAAATVLTQLYGEPFHFRDSSEVEFGLPEREFPSFIAASDDAATSRLYGGIHFRPAVAEGTRQGNLVGQKVITKLKMEQ</sequence>
<dbReference type="Gene3D" id="1.10.606.20">
    <property type="match status" value="1"/>
</dbReference>
<dbReference type="GO" id="GO:0004601">
    <property type="term" value="F:peroxidase activity"/>
    <property type="evidence" value="ECO:0007669"/>
    <property type="project" value="UniProtKB-KW"/>
</dbReference>
<dbReference type="Proteomes" id="UP001549749">
    <property type="component" value="Unassembled WGS sequence"/>
</dbReference>
<keyword evidence="2" id="KW-0575">Peroxidase</keyword>
<comment type="caution">
    <text evidence="2">The sequence shown here is derived from an EMBL/GenBank/DDBJ whole genome shotgun (WGS) entry which is preliminary data.</text>
</comment>
<dbReference type="InterPro" id="IPR036938">
    <property type="entry name" value="PAP2/HPO_sf"/>
</dbReference>
<dbReference type="EC" id="1.11.1.-" evidence="2"/>
<evidence type="ECO:0000313" key="3">
    <source>
        <dbReference type="Proteomes" id="UP001549749"/>
    </source>
</evidence>
<dbReference type="SUPFAM" id="SSF48317">
    <property type="entry name" value="Acid phosphatase/Vanadium-dependent haloperoxidase"/>
    <property type="match status" value="1"/>
</dbReference>
<feature type="domain" description="Phosphatidic acid phosphatase type 2/haloperoxidase" evidence="1">
    <location>
        <begin position="310"/>
        <end position="432"/>
    </location>
</feature>
<evidence type="ECO:0000313" key="2">
    <source>
        <dbReference type="EMBL" id="MET6998773.1"/>
    </source>
</evidence>
<dbReference type="CDD" id="cd03398">
    <property type="entry name" value="PAP2_haloperoxidase"/>
    <property type="match status" value="1"/>
</dbReference>